<keyword evidence="2" id="KW-1185">Reference proteome</keyword>
<proteinExistence type="predicted"/>
<name>A0A7I8L360_SPIIN</name>
<sequence length="97" mass="11384">MWTALFANIEFLDTTKEMWDTLNRAFGTYACTASPFHTIILTIQKLGNLLDQYQSVMTDTANQWCYRQEFLSHKVVIFLLRRVTTTKDDSTTYFIDL</sequence>
<reference evidence="1" key="1">
    <citation type="submission" date="2020-02" db="EMBL/GenBank/DDBJ databases">
        <authorList>
            <person name="Scholz U."/>
            <person name="Mascher M."/>
            <person name="Fiebig A."/>
        </authorList>
    </citation>
    <scope>NUCLEOTIDE SEQUENCE</scope>
</reference>
<protein>
    <submittedName>
        <fullName evidence="1">Uncharacterized protein</fullName>
    </submittedName>
</protein>
<dbReference type="EMBL" id="LR746273">
    <property type="protein sequence ID" value="CAA7403758.1"/>
    <property type="molecule type" value="Genomic_DNA"/>
</dbReference>
<accession>A0A7I8L360</accession>
<evidence type="ECO:0000313" key="2">
    <source>
        <dbReference type="Proteomes" id="UP000663760"/>
    </source>
</evidence>
<dbReference type="AlphaFoldDB" id="A0A7I8L360"/>
<gene>
    <name evidence="1" type="ORF">SI8410_10014436</name>
</gene>
<dbReference type="Proteomes" id="UP000663760">
    <property type="component" value="Chromosome 10"/>
</dbReference>
<organism evidence="1 2">
    <name type="scientific">Spirodela intermedia</name>
    <name type="common">Intermediate duckweed</name>
    <dbReference type="NCBI Taxonomy" id="51605"/>
    <lineage>
        <taxon>Eukaryota</taxon>
        <taxon>Viridiplantae</taxon>
        <taxon>Streptophyta</taxon>
        <taxon>Embryophyta</taxon>
        <taxon>Tracheophyta</taxon>
        <taxon>Spermatophyta</taxon>
        <taxon>Magnoliopsida</taxon>
        <taxon>Liliopsida</taxon>
        <taxon>Araceae</taxon>
        <taxon>Lemnoideae</taxon>
        <taxon>Spirodela</taxon>
    </lineage>
</organism>
<evidence type="ECO:0000313" key="1">
    <source>
        <dbReference type="EMBL" id="CAA7403758.1"/>
    </source>
</evidence>